<dbReference type="RefSeq" id="WP_072606484.1">
    <property type="nucleotide sequence ID" value="NZ_CP018171.1"/>
</dbReference>
<keyword evidence="1" id="KW-0472">Membrane</keyword>
<dbReference type="AlphaFoldDB" id="A0A1L3SU97"/>
<keyword evidence="3" id="KW-1185">Reference proteome</keyword>
<evidence type="ECO:0000256" key="1">
    <source>
        <dbReference type="SAM" id="Phobius"/>
    </source>
</evidence>
<dbReference type="STRING" id="1670800.BSQ44_17800"/>
<sequence>MSENRRLSRRISVRNRQGVTTVSIKPAGGIGAVVVPVFFLVFWSFGGLLAVMLLMVERDKGQSGAFFVMWLVAWVIGVAFALINILWKLFGRTVLVITPAAVSVSRKILGLGGTTRLPIDAMGDMHWVSDDPGITVKVNGKRIPQSALKIRTGSGQVSVARRISRDDAEAIIAACGPEIPRWGRAAA</sequence>
<accession>A0A1L3SU97</accession>
<protein>
    <submittedName>
        <fullName evidence="2">Uncharacterized protein</fullName>
    </submittedName>
</protein>
<feature type="transmembrane region" description="Helical" evidence="1">
    <location>
        <begin position="33"/>
        <end position="55"/>
    </location>
</feature>
<dbReference type="KEGG" id="meso:BSQ44_17800"/>
<gene>
    <name evidence="2" type="ORF">BSQ44_17800</name>
</gene>
<evidence type="ECO:0000313" key="3">
    <source>
        <dbReference type="Proteomes" id="UP000182840"/>
    </source>
</evidence>
<feature type="transmembrane region" description="Helical" evidence="1">
    <location>
        <begin position="67"/>
        <end position="87"/>
    </location>
</feature>
<keyword evidence="1" id="KW-1133">Transmembrane helix</keyword>
<keyword evidence="1" id="KW-0812">Transmembrane</keyword>
<reference evidence="3" key="1">
    <citation type="submission" date="2016-11" db="EMBL/GenBank/DDBJ databases">
        <title>Mesorhizobium oceanicum sp. nov., isolated from deep seawater in South China Sea.</title>
        <authorList>
            <person name="Fu G.-Y."/>
        </authorList>
    </citation>
    <scope>NUCLEOTIDE SEQUENCE [LARGE SCALE GENOMIC DNA]</scope>
    <source>
        <strain evidence="3">B7</strain>
    </source>
</reference>
<dbReference type="Proteomes" id="UP000182840">
    <property type="component" value="Chromosome"/>
</dbReference>
<name>A0A1L3SU97_9HYPH</name>
<dbReference type="EMBL" id="CP018171">
    <property type="protein sequence ID" value="APH73013.1"/>
    <property type="molecule type" value="Genomic_DNA"/>
</dbReference>
<organism evidence="2 3">
    <name type="scientific">Aquibium oceanicum</name>
    <dbReference type="NCBI Taxonomy" id="1670800"/>
    <lineage>
        <taxon>Bacteria</taxon>
        <taxon>Pseudomonadati</taxon>
        <taxon>Pseudomonadota</taxon>
        <taxon>Alphaproteobacteria</taxon>
        <taxon>Hyphomicrobiales</taxon>
        <taxon>Phyllobacteriaceae</taxon>
        <taxon>Aquibium</taxon>
    </lineage>
</organism>
<evidence type="ECO:0000313" key="2">
    <source>
        <dbReference type="EMBL" id="APH73013.1"/>
    </source>
</evidence>
<proteinExistence type="predicted"/>